<evidence type="ECO:0000313" key="5">
    <source>
        <dbReference type="Proteomes" id="UP001437256"/>
    </source>
</evidence>
<feature type="compositionally biased region" description="Low complexity" evidence="1">
    <location>
        <begin position="202"/>
        <end position="222"/>
    </location>
</feature>
<keyword evidence="3" id="KW-0732">Signal</keyword>
<keyword evidence="5" id="KW-1185">Reference proteome</keyword>
<feature type="chain" id="PRO_5046106263" evidence="3">
    <location>
        <begin position="23"/>
        <end position="724"/>
    </location>
</feature>
<comment type="caution">
    <text evidence="4">The sequence shown here is derived from an EMBL/GenBank/DDBJ whole genome shotgun (WGS) entry which is preliminary data.</text>
</comment>
<feature type="region of interest" description="Disordered" evidence="1">
    <location>
        <begin position="268"/>
        <end position="289"/>
    </location>
</feature>
<dbReference type="Proteomes" id="UP001437256">
    <property type="component" value="Unassembled WGS sequence"/>
</dbReference>
<feature type="compositionally biased region" description="Basic and acidic residues" evidence="1">
    <location>
        <begin position="513"/>
        <end position="522"/>
    </location>
</feature>
<feature type="compositionally biased region" description="Low complexity" evidence="1">
    <location>
        <begin position="658"/>
        <end position="679"/>
    </location>
</feature>
<keyword evidence="2" id="KW-1133">Transmembrane helix</keyword>
<feature type="compositionally biased region" description="Polar residues" evidence="1">
    <location>
        <begin position="645"/>
        <end position="657"/>
    </location>
</feature>
<feature type="compositionally biased region" description="Low complexity" evidence="1">
    <location>
        <begin position="352"/>
        <end position="362"/>
    </location>
</feature>
<evidence type="ECO:0000256" key="3">
    <source>
        <dbReference type="SAM" id="SignalP"/>
    </source>
</evidence>
<reference evidence="4 5" key="1">
    <citation type="submission" date="2024-05" db="EMBL/GenBank/DDBJ databases">
        <title>A draft genome resource for the thread blight pathogen Marasmius tenuissimus strain MS-2.</title>
        <authorList>
            <person name="Yulfo-Soto G.E."/>
            <person name="Baruah I.K."/>
            <person name="Amoako-Attah I."/>
            <person name="Bukari Y."/>
            <person name="Meinhardt L.W."/>
            <person name="Bailey B.A."/>
            <person name="Cohen S.P."/>
        </authorList>
    </citation>
    <scope>NUCLEOTIDE SEQUENCE [LARGE SCALE GENOMIC DNA]</scope>
    <source>
        <strain evidence="4 5">MS-2</strain>
    </source>
</reference>
<keyword evidence="2" id="KW-0472">Membrane</keyword>
<feature type="compositionally biased region" description="Basic residues" evidence="1">
    <location>
        <begin position="363"/>
        <end position="378"/>
    </location>
</feature>
<sequence length="724" mass="75659">MVTDISMKAFALIVLALPLTLADPVGLKDRSIFVAQGEKTPPRLKLFLSQNLHGYQCNAFLDPSNHFRRQFPRAHDLPIVYLYVGFMPAQAVRVDLGITNVEVTQGPPPADTSPGRSNSNTQTNAGITVMRRADSDPSVIIAEPLGSNIDAEQEGFTWDKVNVPQGWYILVAALSGTSNVIGVSGTSVFVRNGTNVSCLQNTVSTTSQSPPTGTQTSAPPSTDTGTPSGATQTSSVNIGGIVGGVVGGIALLAIIVFAACCWRRGKRRARNAGETNDKSGAINEGTRPGILPLGRWGKLGSGSFNDKDRGPAAAEVENGVGATAVATSATRSIGRPRSRSGTGGGFFAAVLKPSSSSVSPKKSPTKKPKKPYHTPRHNSHSESIGGMLSSSATTTMTGSSAFHGTDDEYNPYSYERPMPMSPISAGGSSAASSFRASGAAADVRSPFSDPSDHDSDSVVYGLYATARESSTGVIPIGYDGPPISGAPTPSPIPSSHINSHYGSSTGAVAGHSSDSDRPDSRRSSRGHHDRSHSYSAFRDGRDQQQHERVRAQTLLGGMYTLPNSQQQSLPETPRNDSMLTFSTSSSAEQSRRGSRSHASPSPSIPMQASPSSQSSTTMGSSTNHAGGTFGANATRRAVRKPVPTYSPNELASSTDVFGSSSAPTSPGSSPTAGSPLTPADGTVSDGQREIYRQHELLHKDSMGSLKGTGKMHVLIPDMPPPQRG</sequence>
<feature type="region of interest" description="Disordered" evidence="1">
    <location>
        <begin position="327"/>
        <end position="431"/>
    </location>
</feature>
<feature type="compositionally biased region" description="Basic and acidic residues" evidence="1">
    <location>
        <begin position="686"/>
        <end position="701"/>
    </location>
</feature>
<dbReference type="EMBL" id="JBBXMP010000001">
    <property type="protein sequence ID" value="KAL0072567.1"/>
    <property type="molecule type" value="Genomic_DNA"/>
</dbReference>
<organism evidence="4 5">
    <name type="scientific">Marasmius tenuissimus</name>
    <dbReference type="NCBI Taxonomy" id="585030"/>
    <lineage>
        <taxon>Eukaryota</taxon>
        <taxon>Fungi</taxon>
        <taxon>Dikarya</taxon>
        <taxon>Basidiomycota</taxon>
        <taxon>Agaricomycotina</taxon>
        <taxon>Agaricomycetes</taxon>
        <taxon>Agaricomycetidae</taxon>
        <taxon>Agaricales</taxon>
        <taxon>Marasmiineae</taxon>
        <taxon>Marasmiaceae</taxon>
        <taxon>Marasmius</taxon>
    </lineage>
</organism>
<evidence type="ECO:0000256" key="1">
    <source>
        <dbReference type="SAM" id="MobiDB-lite"/>
    </source>
</evidence>
<gene>
    <name evidence="4" type="ORF">AAF712_000330</name>
</gene>
<proteinExistence type="predicted"/>
<feature type="compositionally biased region" description="Low complexity" evidence="1">
    <location>
        <begin position="385"/>
        <end position="401"/>
    </location>
</feature>
<feature type="compositionally biased region" description="Low complexity" evidence="1">
    <location>
        <begin position="598"/>
        <end position="621"/>
    </location>
</feature>
<evidence type="ECO:0000256" key="2">
    <source>
        <dbReference type="SAM" id="Phobius"/>
    </source>
</evidence>
<name>A0ABR3AJ21_9AGAR</name>
<feature type="compositionally biased region" description="Polar residues" evidence="1">
    <location>
        <begin position="561"/>
        <end position="588"/>
    </location>
</feature>
<feature type="region of interest" description="Disordered" evidence="1">
    <location>
        <begin position="201"/>
        <end position="231"/>
    </location>
</feature>
<feature type="region of interest" description="Disordered" evidence="1">
    <location>
        <begin position="472"/>
        <end position="547"/>
    </location>
</feature>
<feature type="region of interest" description="Disordered" evidence="1">
    <location>
        <begin position="559"/>
        <end position="724"/>
    </location>
</feature>
<feature type="signal peptide" evidence="3">
    <location>
        <begin position="1"/>
        <end position="22"/>
    </location>
</feature>
<feature type="compositionally biased region" description="Basic and acidic residues" evidence="1">
    <location>
        <begin position="538"/>
        <end position="547"/>
    </location>
</feature>
<evidence type="ECO:0000313" key="4">
    <source>
        <dbReference type="EMBL" id="KAL0072567.1"/>
    </source>
</evidence>
<keyword evidence="2" id="KW-0812">Transmembrane</keyword>
<protein>
    <submittedName>
        <fullName evidence="4">Uncharacterized protein</fullName>
    </submittedName>
</protein>
<feature type="transmembrane region" description="Helical" evidence="2">
    <location>
        <begin position="238"/>
        <end position="262"/>
    </location>
</feature>
<feature type="region of interest" description="Disordered" evidence="1">
    <location>
        <begin position="103"/>
        <end position="122"/>
    </location>
</feature>
<accession>A0ABR3AJ21</accession>